<evidence type="ECO:0000313" key="2">
    <source>
        <dbReference type="Proteomes" id="UP000674217"/>
    </source>
</evidence>
<accession>A0ABS5CX70</accession>
<protein>
    <submittedName>
        <fullName evidence="1">Uncharacterized protein</fullName>
    </submittedName>
</protein>
<name>A0ABS5CX70_9FLAO</name>
<gene>
    <name evidence="1" type="ORF">J3S90_15525</name>
</gene>
<dbReference type="Proteomes" id="UP000674217">
    <property type="component" value="Unassembled WGS sequence"/>
</dbReference>
<reference evidence="1 2" key="1">
    <citation type="submission" date="2021-03" db="EMBL/GenBank/DDBJ databases">
        <title>Flavobacterium Flabelliformis Sp. Nov. And Flavobacterium Geliluteum Sp. Nov., Two Novel Multidrug Resistant Psychrophilic Species Isolated From Antarctica.</title>
        <authorList>
            <person name="Kralova S."/>
            <person name="Busse H.J."/>
            <person name="Bezdicek M."/>
            <person name="Nykrynova M."/>
            <person name="Kroupova E."/>
            <person name="Krsek D."/>
            <person name="Sedlacek I."/>
        </authorList>
    </citation>
    <scope>NUCLEOTIDE SEQUENCE [LARGE SCALE GENOMIC DNA]</scope>
    <source>
        <strain evidence="1 2">P4023</strain>
    </source>
</reference>
<proteinExistence type="predicted"/>
<organism evidence="1 2">
    <name type="scientific">Flavobacterium flabelliforme</name>
    <dbReference type="NCBI Taxonomy" id="2816119"/>
    <lineage>
        <taxon>Bacteria</taxon>
        <taxon>Pseudomonadati</taxon>
        <taxon>Bacteroidota</taxon>
        <taxon>Flavobacteriia</taxon>
        <taxon>Flavobacteriales</taxon>
        <taxon>Flavobacteriaceae</taxon>
        <taxon>Flavobacterium</taxon>
    </lineage>
</organism>
<sequence length="268" mass="31737">MSFNKPFHRNYRPVKENGPQAGYSDWAYIIEKDYSKSPEHYTRAFLIIQEDILKLFQFVEPSDVNSKTYSFRIHELLMRTCIEIEANFKAILNENIYTPKYKNGKRAGDLKTEKDWNINDFKIINKTHHLDDYSIELPFWKGIENVRKPFLSWKKNGDLIWYQAYNKSKHDRHNSFEVANFTNLIDAFSGLCVLLTSQFRHVDFQPGPDNLQANGYSYFGDGFGGFGIGDYLMVDYPENWKEEEKYDFDWTKLKGETERFGKINYNDI</sequence>
<dbReference type="EMBL" id="JAGFBU010000011">
    <property type="protein sequence ID" value="MBP4143215.1"/>
    <property type="molecule type" value="Genomic_DNA"/>
</dbReference>
<dbReference type="RefSeq" id="WP_210646943.1">
    <property type="nucleotide sequence ID" value="NZ_JAGFBU010000011.1"/>
</dbReference>
<evidence type="ECO:0000313" key="1">
    <source>
        <dbReference type="EMBL" id="MBP4143215.1"/>
    </source>
</evidence>
<comment type="caution">
    <text evidence="1">The sequence shown here is derived from an EMBL/GenBank/DDBJ whole genome shotgun (WGS) entry which is preliminary data.</text>
</comment>
<keyword evidence="2" id="KW-1185">Reference proteome</keyword>